<keyword evidence="2" id="KW-1185">Reference proteome</keyword>
<evidence type="ECO:0008006" key="3">
    <source>
        <dbReference type="Google" id="ProtNLM"/>
    </source>
</evidence>
<comment type="caution">
    <text evidence="1">The sequence shown here is derived from an EMBL/GenBank/DDBJ whole genome shotgun (WGS) entry which is preliminary data.</text>
</comment>
<dbReference type="OrthoDB" id="428699at2"/>
<evidence type="ECO:0000313" key="2">
    <source>
        <dbReference type="Proteomes" id="UP000239589"/>
    </source>
</evidence>
<dbReference type="Gene3D" id="3.30.160.250">
    <property type="match status" value="1"/>
</dbReference>
<organism evidence="1 2">
    <name type="scientific">Cuspidothrix issatschenkoi CHARLIE-1</name>
    <dbReference type="NCBI Taxonomy" id="2052836"/>
    <lineage>
        <taxon>Bacteria</taxon>
        <taxon>Bacillati</taxon>
        <taxon>Cyanobacteriota</taxon>
        <taxon>Cyanophyceae</taxon>
        <taxon>Nostocales</taxon>
        <taxon>Aphanizomenonaceae</taxon>
        <taxon>Cuspidothrix</taxon>
    </lineage>
</organism>
<dbReference type="EMBL" id="PGEM01000203">
    <property type="protein sequence ID" value="PPJ61578.1"/>
    <property type="molecule type" value="Genomic_DNA"/>
</dbReference>
<protein>
    <recommendedName>
        <fullName evidence="3">HicB family protein</fullName>
    </recommendedName>
</protein>
<dbReference type="InterPro" id="IPR035069">
    <property type="entry name" value="TTHA1013/TTHA0281-like"/>
</dbReference>
<name>A0A2S6CPA2_9CYAN</name>
<evidence type="ECO:0000313" key="1">
    <source>
        <dbReference type="EMBL" id="PPJ61578.1"/>
    </source>
</evidence>
<proteinExistence type="predicted"/>
<sequence length="142" mass="15930">MILAVKNALSTIAPKLTYDVLIENQEDGTVKATLLSLPECQGLGANKEEALNNLIQLFQARKPEIVTLEIKPDKREHPWLKFAGMHKDNPLFTESLEDIENEGNAWDVLEALTGTIEAPSDWSSQHDHYLCGNPKHDNEIIE</sequence>
<dbReference type="AlphaFoldDB" id="A0A2S6CPA2"/>
<accession>A0A2S6CPA2</accession>
<gene>
    <name evidence="1" type="ORF">CUN59_20165</name>
</gene>
<dbReference type="Proteomes" id="UP000239589">
    <property type="component" value="Unassembled WGS sequence"/>
</dbReference>
<dbReference type="SUPFAM" id="SSF143100">
    <property type="entry name" value="TTHA1013/TTHA0281-like"/>
    <property type="match status" value="1"/>
</dbReference>
<reference evidence="1 2" key="1">
    <citation type="submission" date="2018-02" db="EMBL/GenBank/DDBJ databases">
        <title>Discovery of a pederin family compound in a non-symbiotic bloom-forming cyanobacterium.</title>
        <authorList>
            <person name="Kust A."/>
            <person name="Mares J."/>
            <person name="Jokela J."/>
            <person name="Urajova P."/>
            <person name="Hajek J."/>
            <person name="Saurav K."/>
            <person name="Voracova K."/>
            <person name="Fewer D.P."/>
            <person name="Haapaniemi E."/>
            <person name="Permi P."/>
            <person name="Rehakova K."/>
            <person name="Sivonen K."/>
            <person name="Hrouzek P."/>
        </authorList>
    </citation>
    <scope>NUCLEOTIDE SEQUENCE [LARGE SCALE GENOMIC DNA]</scope>
    <source>
        <strain evidence="1 2">CHARLIE-1</strain>
    </source>
</reference>
<dbReference type="RefSeq" id="WP_104389501.1">
    <property type="nucleotide sequence ID" value="NZ_PGEM01000203.1"/>
</dbReference>